<reference evidence="1 2" key="1">
    <citation type="submission" date="2016-03" db="EMBL/GenBank/DDBJ databases">
        <title>Genome sequences of a Phycodnavirus, Heterosigma akashiwo virus strain 53.</title>
        <authorList>
            <person name="Ueki S."/>
            <person name="Ogura Y."/>
            <person name="Hayashi T."/>
        </authorList>
    </citation>
    <scope>NUCLEOTIDE SEQUENCE [LARGE SCALE GENOMIC DNA]</scope>
    <source>
        <strain evidence="1">HaV53</strain>
    </source>
</reference>
<dbReference type="GeneID" id="37618465"/>
<name>A0A1C9C555_HAV01</name>
<dbReference type="KEGG" id="vg:37618465"/>
<gene>
    <name evidence="1" type="primary">HaV53_ORF84</name>
</gene>
<sequence>MENSVYDNNIVIFNDDIWHNIKTFLLGEDLLTFEDLAYVRFFSYEKYLKQSVYDHKFACTEYDADKFIRNRIQFYTNNGILLRRLKKRFPKFYNQTLRCLSYISYSLTIHMKKDVFYLFQFIYNFYNIDIHDITILLEDVMIPFVLNNQTLFKDVYITDPIIHARSSCIDVLTNMTSCMFFR</sequence>
<dbReference type="EMBL" id="KX008963">
    <property type="protein sequence ID" value="AOM63415.1"/>
    <property type="molecule type" value="Genomic_DNA"/>
</dbReference>
<accession>A0A1C9C555</accession>
<dbReference type="RefSeq" id="YP_009507481.1">
    <property type="nucleotide sequence ID" value="NC_038553.1"/>
</dbReference>
<organism evidence="1 2">
    <name type="scientific">Heterosigma akashiwo virus 01</name>
    <name type="common">HaV01</name>
    <dbReference type="NCBI Taxonomy" id="97195"/>
    <lineage>
        <taxon>Viruses</taxon>
        <taxon>Varidnaviria</taxon>
        <taxon>Bamfordvirae</taxon>
        <taxon>Nucleocytoviricota</taxon>
        <taxon>Megaviricetes</taxon>
        <taxon>Algavirales</taxon>
        <taxon>Phycodnaviridae</taxon>
        <taxon>Raphidovirus</taxon>
        <taxon>Raphidovirus japonicum</taxon>
    </lineage>
</organism>
<proteinExistence type="predicted"/>
<dbReference type="Proteomes" id="UP000232488">
    <property type="component" value="Segment"/>
</dbReference>
<protein>
    <submittedName>
        <fullName evidence="1">Uncharacterized protein</fullName>
    </submittedName>
</protein>
<evidence type="ECO:0000313" key="2">
    <source>
        <dbReference type="Proteomes" id="UP000232488"/>
    </source>
</evidence>
<evidence type="ECO:0000313" key="1">
    <source>
        <dbReference type="EMBL" id="AOM63415.1"/>
    </source>
</evidence>
<organismHost>
    <name type="scientific">Heterosigma akashiwo</name>
    <name type="common">Chromophytic alga</name>
    <name type="synonym">Heterosigma carterae</name>
    <dbReference type="NCBI Taxonomy" id="2829"/>
</organismHost>
<keyword evidence="2" id="KW-1185">Reference proteome</keyword>